<dbReference type="Pfam" id="PF07690">
    <property type="entry name" value="MFS_1"/>
    <property type="match status" value="1"/>
</dbReference>
<dbReference type="CDD" id="cd17319">
    <property type="entry name" value="MFS_ExuT_GudP_like"/>
    <property type="match status" value="1"/>
</dbReference>
<feature type="domain" description="Major facilitator superfamily (MFS) profile" evidence="8">
    <location>
        <begin position="26"/>
        <end position="429"/>
    </location>
</feature>
<feature type="transmembrane region" description="Helical" evidence="7">
    <location>
        <begin position="341"/>
        <end position="362"/>
    </location>
</feature>
<name>A0ABT4QE00_9BACL</name>
<evidence type="ECO:0000256" key="4">
    <source>
        <dbReference type="ARBA" id="ARBA00022692"/>
    </source>
</evidence>
<dbReference type="InterPro" id="IPR036259">
    <property type="entry name" value="MFS_trans_sf"/>
</dbReference>
<feature type="transmembrane region" description="Helical" evidence="7">
    <location>
        <begin position="60"/>
        <end position="80"/>
    </location>
</feature>
<accession>A0ABT4QE00</accession>
<keyword evidence="4 7" id="KW-0812">Transmembrane</keyword>
<sequence length="431" mass="47099">MKSEVKRAGYPHPSLNSAVGNVRWKIILWLLIGGIINYLDRANLSIAAPEMIRELHLSQTDIGLLGTVFSWTYAIMQLPSGWLIDKFGAKRIYSIAVLWWSVATFLTGVCNKMGSLIGIRLLLGIGEAPCFPTSAKVTSQWFPKKERGLATGVWDSSSKWGPFIAPLLLAPIMAVYGWRSLFYITGLLGIVFIVFFKLFYKRPEESSSVSQEEMAYIHSDSTDSNLQRTVKWGELFKSRTVWGMILGFFCTIWIWNIFIVFLPTYLKNVFHVDLKTLGIVASIPWFGGIVGNLVGGYITKKIADRGKHPMTAKRAMVSVCALLAAVCVILVPFASGLTMSIILMTLALGFISAMTGSAWALTSDVAPSYLVASVGAIQNFGGYFGGSFSTTVAGYIADTTGSFAMAFVSGGIIAGCAAICYWFIVKKPIAE</sequence>
<evidence type="ECO:0000256" key="1">
    <source>
        <dbReference type="ARBA" id="ARBA00004651"/>
    </source>
</evidence>
<feature type="transmembrane region" description="Helical" evidence="7">
    <location>
        <begin position="241"/>
        <end position="262"/>
    </location>
</feature>
<dbReference type="PROSITE" id="PS50850">
    <property type="entry name" value="MFS"/>
    <property type="match status" value="1"/>
</dbReference>
<dbReference type="InterPro" id="IPR000849">
    <property type="entry name" value="Sugar_P_transporter"/>
</dbReference>
<dbReference type="RefSeq" id="WP_269883627.1">
    <property type="nucleotide sequence ID" value="NZ_JAQAGZ010000015.1"/>
</dbReference>
<dbReference type="PANTHER" id="PTHR11662">
    <property type="entry name" value="SOLUTE CARRIER FAMILY 17"/>
    <property type="match status" value="1"/>
</dbReference>
<comment type="subcellular location">
    <subcellularLocation>
        <location evidence="1">Cell membrane</location>
        <topology evidence="1">Multi-pass membrane protein</topology>
    </subcellularLocation>
</comment>
<keyword evidence="2" id="KW-0813">Transport</keyword>
<evidence type="ECO:0000259" key="8">
    <source>
        <dbReference type="PROSITE" id="PS50850"/>
    </source>
</evidence>
<gene>
    <name evidence="9" type="ORF">O9H85_22270</name>
</gene>
<feature type="transmembrane region" description="Helical" evidence="7">
    <location>
        <begin position="274"/>
        <end position="294"/>
    </location>
</feature>
<dbReference type="InterPro" id="IPR050382">
    <property type="entry name" value="MFS_Na/Anion_cotransporter"/>
</dbReference>
<dbReference type="InterPro" id="IPR020846">
    <property type="entry name" value="MFS_dom"/>
</dbReference>
<feature type="transmembrane region" description="Helical" evidence="7">
    <location>
        <begin position="92"/>
        <end position="110"/>
    </location>
</feature>
<feature type="transmembrane region" description="Helical" evidence="7">
    <location>
        <begin position="369"/>
        <end position="397"/>
    </location>
</feature>
<feature type="transmembrane region" description="Helical" evidence="7">
    <location>
        <begin position="22"/>
        <end position="39"/>
    </location>
</feature>
<keyword evidence="3" id="KW-1003">Cell membrane</keyword>
<keyword evidence="10" id="KW-1185">Reference proteome</keyword>
<feature type="transmembrane region" description="Helical" evidence="7">
    <location>
        <begin position="403"/>
        <end position="425"/>
    </location>
</feature>
<evidence type="ECO:0000256" key="3">
    <source>
        <dbReference type="ARBA" id="ARBA00022475"/>
    </source>
</evidence>
<dbReference type="PANTHER" id="PTHR11662:SF399">
    <property type="entry name" value="FI19708P1-RELATED"/>
    <property type="match status" value="1"/>
</dbReference>
<evidence type="ECO:0000256" key="6">
    <source>
        <dbReference type="ARBA" id="ARBA00023136"/>
    </source>
</evidence>
<dbReference type="Proteomes" id="UP001527882">
    <property type="component" value="Unassembled WGS sequence"/>
</dbReference>
<feature type="transmembrane region" description="Helical" evidence="7">
    <location>
        <begin position="315"/>
        <end position="335"/>
    </location>
</feature>
<feature type="transmembrane region" description="Helical" evidence="7">
    <location>
        <begin position="182"/>
        <end position="200"/>
    </location>
</feature>
<organism evidence="9 10">
    <name type="scientific">Paenibacillus gyeongsangnamensis</name>
    <dbReference type="NCBI Taxonomy" id="3388067"/>
    <lineage>
        <taxon>Bacteria</taxon>
        <taxon>Bacillati</taxon>
        <taxon>Bacillota</taxon>
        <taxon>Bacilli</taxon>
        <taxon>Bacillales</taxon>
        <taxon>Paenibacillaceae</taxon>
        <taxon>Paenibacillus</taxon>
    </lineage>
</organism>
<evidence type="ECO:0000256" key="7">
    <source>
        <dbReference type="SAM" id="Phobius"/>
    </source>
</evidence>
<evidence type="ECO:0000313" key="10">
    <source>
        <dbReference type="Proteomes" id="UP001527882"/>
    </source>
</evidence>
<proteinExistence type="predicted"/>
<evidence type="ECO:0000313" key="9">
    <source>
        <dbReference type="EMBL" id="MCZ8515097.1"/>
    </source>
</evidence>
<reference evidence="9 10" key="1">
    <citation type="submission" date="2022-12" db="EMBL/GenBank/DDBJ databases">
        <title>Draft genome sequence of Paenibacillus sp. dW9.</title>
        <authorList>
            <person name="Choi E.-W."/>
            <person name="Kim D.-U."/>
        </authorList>
    </citation>
    <scope>NUCLEOTIDE SEQUENCE [LARGE SCALE GENOMIC DNA]</scope>
    <source>
        <strain evidence="10">dW9</strain>
    </source>
</reference>
<dbReference type="InterPro" id="IPR011701">
    <property type="entry name" value="MFS"/>
</dbReference>
<protein>
    <submittedName>
        <fullName evidence="9">MFS transporter</fullName>
    </submittedName>
</protein>
<keyword evidence="6 7" id="KW-0472">Membrane</keyword>
<keyword evidence="5 7" id="KW-1133">Transmembrane helix</keyword>
<dbReference type="SUPFAM" id="SSF103473">
    <property type="entry name" value="MFS general substrate transporter"/>
    <property type="match status" value="1"/>
</dbReference>
<dbReference type="Gene3D" id="1.20.1250.20">
    <property type="entry name" value="MFS general substrate transporter like domains"/>
    <property type="match status" value="2"/>
</dbReference>
<evidence type="ECO:0000256" key="2">
    <source>
        <dbReference type="ARBA" id="ARBA00022448"/>
    </source>
</evidence>
<dbReference type="EMBL" id="JAQAGZ010000015">
    <property type="protein sequence ID" value="MCZ8515097.1"/>
    <property type="molecule type" value="Genomic_DNA"/>
</dbReference>
<dbReference type="PIRSF" id="PIRSF002808">
    <property type="entry name" value="Hexose_phosphate_transp"/>
    <property type="match status" value="1"/>
</dbReference>
<evidence type="ECO:0000256" key="5">
    <source>
        <dbReference type="ARBA" id="ARBA00022989"/>
    </source>
</evidence>
<comment type="caution">
    <text evidence="9">The sequence shown here is derived from an EMBL/GenBank/DDBJ whole genome shotgun (WGS) entry which is preliminary data.</text>
</comment>